<gene>
    <name evidence="2" type="ORF">E6K81_03635</name>
</gene>
<name>A0A538UCN0_UNCEI</name>
<sequence length="447" mass="46682">MRRPAAPDPSRLGGALCVAGLALLGWPSLFTAALGIELIAAGFWVWGRAAQDRAEQLPRWSWLRRPASALWLAAGLNVALPATDHAVLPALRTLAGIVGRVEALAVLWGALELMAALPLARGFSDRPGPLGPAGPWVPVMLPAAGFFVLWRQAPHWTPIPEVREVALVLLLVTACLAALRAFSRRGWIPCLRWLVVADCALGGVLVALGAVTPESALLLWLGACGAHAQLLAGELGGAAARRGAAPRRLWRIAMATALASLSWPVLLTLAFGPRGASQPILALAATGAVALAAWVSVRRLVATPERRAVVRRESAVPLFQFGAIATLAAGPIGLVIAWWWGFEPRGIDSLVALTPAIAGAWSGALGGGGGLASLEPGVRAQGGRARRVARAAFNAVMGFERRLVAVLVRIGQALIAPARDLHTGDAQEFLLFLAGVAVLGLVLPLLR</sequence>
<dbReference type="AlphaFoldDB" id="A0A538UCN0"/>
<feature type="transmembrane region" description="Helical" evidence="1">
    <location>
        <begin position="12"/>
        <end position="45"/>
    </location>
</feature>
<dbReference type="Proteomes" id="UP000319771">
    <property type="component" value="Unassembled WGS sequence"/>
</dbReference>
<dbReference type="EMBL" id="VBPB01000054">
    <property type="protein sequence ID" value="TMQ73652.1"/>
    <property type="molecule type" value="Genomic_DNA"/>
</dbReference>
<feature type="transmembrane region" description="Helical" evidence="1">
    <location>
        <begin position="66"/>
        <end position="83"/>
    </location>
</feature>
<keyword evidence="1" id="KW-0812">Transmembrane</keyword>
<keyword evidence="1" id="KW-1133">Transmembrane helix</keyword>
<reference evidence="2 3" key="1">
    <citation type="journal article" date="2019" name="Nat. Microbiol.">
        <title>Mediterranean grassland soil C-N compound turnover is dependent on rainfall and depth, and is mediated by genomically divergent microorganisms.</title>
        <authorList>
            <person name="Diamond S."/>
            <person name="Andeer P.F."/>
            <person name="Li Z."/>
            <person name="Crits-Christoph A."/>
            <person name="Burstein D."/>
            <person name="Anantharaman K."/>
            <person name="Lane K.R."/>
            <person name="Thomas B.C."/>
            <person name="Pan C."/>
            <person name="Northen T.R."/>
            <person name="Banfield J.F."/>
        </authorList>
    </citation>
    <scope>NUCLEOTIDE SEQUENCE [LARGE SCALE GENOMIC DNA]</scope>
    <source>
        <strain evidence="2">WS_11</strain>
    </source>
</reference>
<comment type="caution">
    <text evidence="2">The sequence shown here is derived from an EMBL/GenBank/DDBJ whole genome shotgun (WGS) entry which is preliminary data.</text>
</comment>
<feature type="transmembrane region" description="Helical" evidence="1">
    <location>
        <begin position="217"/>
        <end position="240"/>
    </location>
</feature>
<evidence type="ECO:0008006" key="4">
    <source>
        <dbReference type="Google" id="ProtNLM"/>
    </source>
</evidence>
<protein>
    <recommendedName>
        <fullName evidence="4">NADH:quinone oxidoreductase/Mrp antiporter membrane subunit domain-containing protein</fullName>
    </recommendedName>
</protein>
<feature type="transmembrane region" description="Helical" evidence="1">
    <location>
        <begin position="278"/>
        <end position="297"/>
    </location>
</feature>
<evidence type="ECO:0000313" key="2">
    <source>
        <dbReference type="EMBL" id="TMQ73652.1"/>
    </source>
</evidence>
<accession>A0A538UCN0</accession>
<feature type="transmembrane region" description="Helical" evidence="1">
    <location>
        <begin position="135"/>
        <end position="153"/>
    </location>
</feature>
<proteinExistence type="predicted"/>
<feature type="transmembrane region" description="Helical" evidence="1">
    <location>
        <begin position="165"/>
        <end position="183"/>
    </location>
</feature>
<feature type="transmembrane region" description="Helical" evidence="1">
    <location>
        <begin position="429"/>
        <end position="446"/>
    </location>
</feature>
<feature type="transmembrane region" description="Helical" evidence="1">
    <location>
        <begin position="318"/>
        <end position="340"/>
    </location>
</feature>
<organism evidence="2 3">
    <name type="scientific">Eiseniibacteriota bacterium</name>
    <dbReference type="NCBI Taxonomy" id="2212470"/>
    <lineage>
        <taxon>Bacteria</taxon>
        <taxon>Candidatus Eiseniibacteriota</taxon>
    </lineage>
</organism>
<feature type="transmembrane region" description="Helical" evidence="1">
    <location>
        <begin position="190"/>
        <end position="211"/>
    </location>
</feature>
<evidence type="ECO:0000256" key="1">
    <source>
        <dbReference type="SAM" id="Phobius"/>
    </source>
</evidence>
<feature type="transmembrane region" description="Helical" evidence="1">
    <location>
        <begin position="252"/>
        <end position="272"/>
    </location>
</feature>
<evidence type="ECO:0000313" key="3">
    <source>
        <dbReference type="Proteomes" id="UP000319771"/>
    </source>
</evidence>
<keyword evidence="1" id="KW-0472">Membrane</keyword>
<feature type="transmembrane region" description="Helical" evidence="1">
    <location>
        <begin position="103"/>
        <end position="123"/>
    </location>
</feature>